<keyword evidence="3" id="KW-0812">Transmembrane</keyword>
<comment type="caution">
    <text evidence="5">The sequence shown here is derived from an EMBL/GenBank/DDBJ whole genome shotgun (WGS) entry which is preliminary data.</text>
</comment>
<dbReference type="GO" id="GO:0016780">
    <property type="term" value="F:phosphotransferase activity, for other substituted phosphate groups"/>
    <property type="evidence" value="ECO:0007669"/>
    <property type="project" value="TreeGrafter"/>
</dbReference>
<keyword evidence="2" id="KW-0270">Exopolysaccharide synthesis</keyword>
<proteinExistence type="inferred from homology"/>
<dbReference type="PANTHER" id="PTHR30576">
    <property type="entry name" value="COLANIC BIOSYNTHESIS UDP-GLUCOSE LIPID CARRIER TRANSFERASE"/>
    <property type="match status" value="1"/>
</dbReference>
<keyword evidence="6" id="KW-1185">Reference proteome</keyword>
<gene>
    <name evidence="5" type="ORF">D9R08_08025</name>
</gene>
<evidence type="ECO:0000259" key="4">
    <source>
        <dbReference type="Pfam" id="PF02397"/>
    </source>
</evidence>
<dbReference type="OrthoDB" id="9808602at2"/>
<dbReference type="AlphaFoldDB" id="A0A3L9Y5H7"/>
<comment type="similarity">
    <text evidence="1">Belongs to the bacterial sugar transferase family.</text>
</comment>
<evidence type="ECO:0000313" key="6">
    <source>
        <dbReference type="Proteomes" id="UP000281343"/>
    </source>
</evidence>
<name>A0A3L9Y5H7_9RHOB</name>
<keyword evidence="5" id="KW-0808">Transferase</keyword>
<feature type="transmembrane region" description="Helical" evidence="3">
    <location>
        <begin position="7"/>
        <end position="33"/>
    </location>
</feature>
<evidence type="ECO:0000313" key="5">
    <source>
        <dbReference type="EMBL" id="RMA42725.1"/>
    </source>
</evidence>
<dbReference type="InterPro" id="IPR003362">
    <property type="entry name" value="Bact_transf"/>
</dbReference>
<dbReference type="EMBL" id="RCNT01000003">
    <property type="protein sequence ID" value="RMA42725.1"/>
    <property type="molecule type" value="Genomic_DNA"/>
</dbReference>
<dbReference type="GO" id="GO:0000271">
    <property type="term" value="P:polysaccharide biosynthetic process"/>
    <property type="evidence" value="ECO:0007669"/>
    <property type="project" value="UniProtKB-KW"/>
</dbReference>
<dbReference type="Proteomes" id="UP000281343">
    <property type="component" value="Unassembled WGS sequence"/>
</dbReference>
<dbReference type="Pfam" id="PF02397">
    <property type="entry name" value="Bac_transf"/>
    <property type="match status" value="1"/>
</dbReference>
<protein>
    <submittedName>
        <fullName evidence="5">Sugar transferase</fullName>
    </submittedName>
</protein>
<evidence type="ECO:0000256" key="1">
    <source>
        <dbReference type="ARBA" id="ARBA00006464"/>
    </source>
</evidence>
<dbReference type="PANTHER" id="PTHR30576:SF20">
    <property type="entry name" value="QUINOVOSAMINEPHOSPHOTRANSFERAE-RELATED"/>
    <property type="match status" value="1"/>
</dbReference>
<evidence type="ECO:0000256" key="3">
    <source>
        <dbReference type="SAM" id="Phobius"/>
    </source>
</evidence>
<reference evidence="5 6" key="1">
    <citation type="submission" date="2018-10" db="EMBL/GenBank/DDBJ databases">
        <authorList>
            <person name="Jung H.S."/>
            <person name="Jeon C.O."/>
        </authorList>
    </citation>
    <scope>NUCLEOTIDE SEQUENCE [LARGE SCALE GENOMIC DNA]</scope>
    <source>
        <strain evidence="5 6">MA-7-27</strain>
    </source>
</reference>
<keyword evidence="3" id="KW-0472">Membrane</keyword>
<dbReference type="RefSeq" id="WP_121897509.1">
    <property type="nucleotide sequence ID" value="NZ_RCNT01000003.1"/>
</dbReference>
<organism evidence="5 6">
    <name type="scientific">Rhodophyticola porphyridii</name>
    <dbReference type="NCBI Taxonomy" id="1852017"/>
    <lineage>
        <taxon>Bacteria</taxon>
        <taxon>Pseudomonadati</taxon>
        <taxon>Pseudomonadota</taxon>
        <taxon>Alphaproteobacteria</taxon>
        <taxon>Rhodobacterales</taxon>
        <taxon>Roseobacteraceae</taxon>
        <taxon>Rhodophyticola</taxon>
    </lineage>
</organism>
<keyword evidence="3" id="KW-1133">Transmembrane helix</keyword>
<feature type="domain" description="Bacterial sugar transferase" evidence="4">
    <location>
        <begin position="5"/>
        <end position="200"/>
    </location>
</feature>
<sequence length="202" mass="23586">MTWYKRAFDLLLASILAIVLAPVFVGLIIWLWWVQGWPMFYVSERMRSPDRAFQLVKFRTMTRAQVDSGVSGGDKSDRITPAGKWLRARRFDELPQLWNVFKGDLSFVGPRPPLRLYVERYPDVYARVLRSRPGITGLATLVYHRHEERLLSRCRTPAQTDAVYARACIPRKARLDLLYQRHCSLCFDTALMLKTIRRVVAR</sequence>
<accession>A0A3L9Y5H7</accession>
<evidence type="ECO:0000256" key="2">
    <source>
        <dbReference type="ARBA" id="ARBA00023169"/>
    </source>
</evidence>